<dbReference type="SUPFAM" id="SSF56801">
    <property type="entry name" value="Acetyl-CoA synthetase-like"/>
    <property type="match status" value="1"/>
</dbReference>
<dbReference type="InterPro" id="IPR042099">
    <property type="entry name" value="ANL_N_sf"/>
</dbReference>
<evidence type="ECO:0000313" key="3">
    <source>
        <dbReference type="Proteomes" id="UP000242754"/>
    </source>
</evidence>
<dbReference type="Pfam" id="PF04443">
    <property type="entry name" value="LuxE"/>
    <property type="match status" value="1"/>
</dbReference>
<dbReference type="RefSeq" id="WP_087033702.1">
    <property type="nucleotide sequence ID" value="NZ_FJNE01000007.1"/>
</dbReference>
<keyword evidence="3" id="KW-1185">Reference proteome</keyword>
<dbReference type="InterPro" id="IPR007534">
    <property type="entry name" value="LuxE"/>
</dbReference>
<name>A0A143YSK5_9LACT</name>
<dbReference type="Gene3D" id="3.40.50.12780">
    <property type="entry name" value="N-terminal domain of ligase-like"/>
    <property type="match status" value="1"/>
</dbReference>
<sequence length="368" mass="41689">MTVSQEQAELQAKLKDELAAFIANASAGEEDYDRMALAIFRYQFQYNVPFRKFCQQKGKTLRTVKKWQDIPPVPINAFKEATLSCVPAEDTQACFMTSGTTKKVRGKHYHPDTDIYDLSMQTFFAEMVMGDRDRFRMGVLFPDERHMPHSSLAHYLTVGAAAFGIGETHFYIEADTIDYSLLEQDLEQAIATDEPFLLLGATYSLAMVLEAFAERNKTYRLPEGSKVFDTGGFKSYAQKLTLDEFYDRLAATFAVPRSRCVNMYGMTELSTEYYDKTNETVPSVMYGPHWMRTRIIHPLTNEDVPYGEQGIIVHYDLANYNSVLALQTEDVGYQREGGFVLLGRAQGSDAKGCSISLSEFMDAVKRND</sequence>
<reference evidence="2 3" key="1">
    <citation type="submission" date="2016-02" db="EMBL/GenBank/DDBJ databases">
        <authorList>
            <person name="Wen L."/>
            <person name="He K."/>
            <person name="Yang H."/>
        </authorList>
    </citation>
    <scope>NUCLEOTIDE SEQUENCE [LARGE SCALE GENOMIC DNA]</scope>
    <source>
        <strain evidence="2">Trichococcus palustris</strain>
    </source>
</reference>
<dbReference type="AlphaFoldDB" id="A0A143YSK5"/>
<evidence type="ECO:0000259" key="1">
    <source>
        <dbReference type="Pfam" id="PF04443"/>
    </source>
</evidence>
<feature type="domain" description="Acyl-protein synthetase LuxE" evidence="1">
    <location>
        <begin position="33"/>
        <end position="360"/>
    </location>
</feature>
<gene>
    <name evidence="2" type="ORF">Tpal_2140</name>
</gene>
<dbReference type="Proteomes" id="UP000242754">
    <property type="component" value="Unassembled WGS sequence"/>
</dbReference>
<evidence type="ECO:0000313" key="2">
    <source>
        <dbReference type="EMBL" id="CZQ97544.1"/>
    </source>
</evidence>
<dbReference type="GO" id="GO:0008218">
    <property type="term" value="P:bioluminescence"/>
    <property type="evidence" value="ECO:0007669"/>
    <property type="project" value="InterPro"/>
</dbReference>
<dbReference type="EMBL" id="FJNE01000007">
    <property type="protein sequence ID" value="CZQ97544.1"/>
    <property type="molecule type" value="Genomic_DNA"/>
</dbReference>
<protein>
    <submittedName>
        <fullName evidence="2">Acyl-protein synthetase luxe</fullName>
    </submittedName>
</protein>
<dbReference type="OrthoDB" id="182577at2"/>
<dbReference type="GO" id="GO:0047474">
    <property type="term" value="F:long-chain fatty acid--protein ligase activity"/>
    <property type="evidence" value="ECO:0007669"/>
    <property type="project" value="InterPro"/>
</dbReference>
<accession>A0A143YSK5</accession>
<organism evidence="2 3">
    <name type="scientific">Trichococcus palustris</name>
    <dbReference type="NCBI Taxonomy" id="140314"/>
    <lineage>
        <taxon>Bacteria</taxon>
        <taxon>Bacillati</taxon>
        <taxon>Bacillota</taxon>
        <taxon>Bacilli</taxon>
        <taxon>Lactobacillales</taxon>
        <taxon>Carnobacteriaceae</taxon>
        <taxon>Trichococcus</taxon>
    </lineage>
</organism>
<dbReference type="STRING" id="140314.SAMN04488076_1405"/>
<proteinExistence type="predicted"/>